<feature type="region of interest" description="Disordered" evidence="1">
    <location>
        <begin position="538"/>
        <end position="560"/>
    </location>
</feature>
<organism evidence="2 3">
    <name type="scientific">Dryococelus australis</name>
    <dbReference type="NCBI Taxonomy" id="614101"/>
    <lineage>
        <taxon>Eukaryota</taxon>
        <taxon>Metazoa</taxon>
        <taxon>Ecdysozoa</taxon>
        <taxon>Arthropoda</taxon>
        <taxon>Hexapoda</taxon>
        <taxon>Insecta</taxon>
        <taxon>Pterygota</taxon>
        <taxon>Neoptera</taxon>
        <taxon>Polyneoptera</taxon>
        <taxon>Phasmatodea</taxon>
        <taxon>Verophasmatodea</taxon>
        <taxon>Anareolatae</taxon>
        <taxon>Phasmatidae</taxon>
        <taxon>Eurycanthinae</taxon>
        <taxon>Dryococelus</taxon>
    </lineage>
</organism>
<name>A0ABQ9I5K4_9NEOP</name>
<feature type="compositionally biased region" description="Basic and acidic residues" evidence="1">
    <location>
        <begin position="87"/>
        <end position="100"/>
    </location>
</feature>
<evidence type="ECO:0000313" key="2">
    <source>
        <dbReference type="EMBL" id="KAJ8891930.1"/>
    </source>
</evidence>
<dbReference type="EMBL" id="JARBHB010000002">
    <property type="protein sequence ID" value="KAJ8891930.1"/>
    <property type="molecule type" value="Genomic_DNA"/>
</dbReference>
<protein>
    <submittedName>
        <fullName evidence="2">Uncharacterized protein</fullName>
    </submittedName>
</protein>
<comment type="caution">
    <text evidence="2">The sequence shown here is derived from an EMBL/GenBank/DDBJ whole genome shotgun (WGS) entry which is preliminary data.</text>
</comment>
<reference evidence="2 3" key="1">
    <citation type="submission" date="2023-02" db="EMBL/GenBank/DDBJ databases">
        <title>LHISI_Scaffold_Assembly.</title>
        <authorList>
            <person name="Stuart O.P."/>
            <person name="Cleave R."/>
            <person name="Magrath M.J.L."/>
            <person name="Mikheyev A.S."/>
        </authorList>
    </citation>
    <scope>NUCLEOTIDE SEQUENCE [LARGE SCALE GENOMIC DNA]</scope>
    <source>
        <strain evidence="2">Daus_M_001</strain>
        <tissue evidence="2">Leg muscle</tissue>
    </source>
</reference>
<accession>A0ABQ9I5K4</accession>
<feature type="compositionally biased region" description="Basic and acidic residues" evidence="1">
    <location>
        <begin position="56"/>
        <end position="69"/>
    </location>
</feature>
<evidence type="ECO:0000256" key="1">
    <source>
        <dbReference type="SAM" id="MobiDB-lite"/>
    </source>
</evidence>
<keyword evidence="3" id="KW-1185">Reference proteome</keyword>
<gene>
    <name evidence="2" type="ORF">PR048_004489</name>
</gene>
<feature type="region of interest" description="Disordered" evidence="1">
    <location>
        <begin position="1"/>
        <end position="122"/>
    </location>
</feature>
<proteinExistence type="predicted"/>
<dbReference type="Proteomes" id="UP001159363">
    <property type="component" value="Chromosome 2"/>
</dbReference>
<sequence length="829" mass="91206">MASLASKMAEPPAGSPAANRETAAAGRSPVIPRASLAQTIREWSEIWTPPPPFRRSRNEKDTDTDTDKHFLRRIAPTRKPVFVLSESLRRSSRAGDEKNAPARRHAKSPGSRPTASEGRPTPVTAEHCIDFVFAIASPRPSGGIGGGRGRKYCVIEGAGVRGSCQREITEQIRAQRRNGTAGVAVPSTWSYTLYDWPRGPRGTGLVIQSRSHRQQRFRVIGCLLAARYRNSQCEQPLGESEQVLDEAGLPIAWRRIQCHQMRRWKGVPSHRFVGKGAGIDQIASSPPPRSDGVVHHSGAAHHSGLIDGLPRHSVSRLCSVRVGEVLKWRDPSRIVRIALGCLHPPPLLLQNAFFGRIEHCPGQGHAPPPPPQEPSTLLHQRARSEVRRETEMRALDPIHSPSNTKLDIATGVKKLQAFTALTFTVVKSVRKIKYGGWNNLRRIITACARASNCYKTSPHTISPVAKSLKQGITLEAFVTAARSLQPTHSLIVDLTVELSEELNVVLVVELFVLLFQDVVLSVVLFVVLITAKRVHSTARGSQSDTRPVPKASRSQSVNEQAHFKGTATQYRLCVLTDSTPPTKANRVQSPPGSPDLRMWKSCRTMSLVGGFSRGSPVTLAPSFRRCSIFTSITLIGSQDLAVKRCPNLFTHSLSLNSTVLYTLELASFLRWLLYSCEATPFMSELRVIGAHGCRVFINWRRVTQGVSNKVRSNDKHVAELAGPIGLSFLSVFTLGWQGARVIEVNGREKKGRGVLEERGGRRVDEPELFASLIVTSFTKLTRIDAQLSFYYPGGERAHYDRATCLRAEVAGEMGQEGSRALTCELQPVA</sequence>
<evidence type="ECO:0000313" key="3">
    <source>
        <dbReference type="Proteomes" id="UP001159363"/>
    </source>
</evidence>